<name>A0A1V6SPR2_9EURO</name>
<keyword evidence="8" id="KW-0288">FMN</keyword>
<dbReference type="InterPro" id="IPR002869">
    <property type="entry name" value="Pyrv_flavodox_OxRed_cen"/>
</dbReference>
<dbReference type="Pfam" id="PF00667">
    <property type="entry name" value="FAD_binding_1"/>
    <property type="match status" value="1"/>
</dbReference>
<comment type="catalytic activity">
    <reaction evidence="17">
        <text>hydrogen sulfide + 3 NADP(+) + 3 H2O = sulfite + 3 NADPH + 4 H(+)</text>
        <dbReference type="Rhea" id="RHEA:13801"/>
        <dbReference type="ChEBI" id="CHEBI:15377"/>
        <dbReference type="ChEBI" id="CHEBI:15378"/>
        <dbReference type="ChEBI" id="CHEBI:17359"/>
        <dbReference type="ChEBI" id="CHEBI:29919"/>
        <dbReference type="ChEBI" id="CHEBI:57783"/>
        <dbReference type="ChEBI" id="CHEBI:58349"/>
        <dbReference type="EC" id="1.8.1.2"/>
    </reaction>
</comment>
<evidence type="ECO:0000256" key="14">
    <source>
        <dbReference type="ARBA" id="ARBA00023004"/>
    </source>
</evidence>
<evidence type="ECO:0000256" key="10">
    <source>
        <dbReference type="ARBA" id="ARBA00022827"/>
    </source>
</evidence>
<dbReference type="FunFam" id="3.40.50.970:FF:000052">
    <property type="entry name" value="Sulfite reductase [NADPH] flavoprotein component"/>
    <property type="match status" value="1"/>
</dbReference>
<dbReference type="GO" id="GO:0050660">
    <property type="term" value="F:flavin adenine dinucleotide binding"/>
    <property type="evidence" value="ECO:0007669"/>
    <property type="project" value="TreeGrafter"/>
</dbReference>
<dbReference type="Gene3D" id="3.40.920.10">
    <property type="entry name" value="Pyruvate-ferredoxin oxidoreductase, PFOR, domain III"/>
    <property type="match status" value="1"/>
</dbReference>
<evidence type="ECO:0000313" key="20">
    <source>
        <dbReference type="EMBL" id="OQE15674.1"/>
    </source>
</evidence>
<dbReference type="SUPFAM" id="SSF52343">
    <property type="entry name" value="Ferredoxin reductase-like, C-terminal NADP-linked domain"/>
    <property type="match status" value="1"/>
</dbReference>
<dbReference type="InterPro" id="IPR001433">
    <property type="entry name" value="OxRdtase_FAD/NAD-bd"/>
</dbReference>
<dbReference type="FunFam" id="3.40.50.920:FF:000007">
    <property type="entry name" value="Pyruvate:ferredoxin (Flavodoxin) oxidoreductase"/>
    <property type="match status" value="1"/>
</dbReference>
<dbReference type="GO" id="GO:0016903">
    <property type="term" value="F:oxidoreductase activity, acting on the aldehyde or oxo group of donors"/>
    <property type="evidence" value="ECO:0007669"/>
    <property type="project" value="InterPro"/>
</dbReference>
<dbReference type="SUPFAM" id="SSF63380">
    <property type="entry name" value="Riboflavin synthase domain-like"/>
    <property type="match status" value="1"/>
</dbReference>
<dbReference type="GO" id="GO:0051539">
    <property type="term" value="F:4 iron, 4 sulfur cluster binding"/>
    <property type="evidence" value="ECO:0007669"/>
    <property type="project" value="UniProtKB-KW"/>
</dbReference>
<comment type="catalytic activity">
    <reaction evidence="16">
        <text>2 oxidized [cytochrome P450] + NADPH = 2 reduced [cytochrome P450] + NADP(+) + H(+)</text>
        <dbReference type="Rhea" id="RHEA:24040"/>
        <dbReference type="Rhea" id="RHEA-COMP:14627"/>
        <dbReference type="Rhea" id="RHEA-COMP:14628"/>
        <dbReference type="ChEBI" id="CHEBI:15378"/>
        <dbReference type="ChEBI" id="CHEBI:55376"/>
        <dbReference type="ChEBI" id="CHEBI:57783"/>
        <dbReference type="ChEBI" id="CHEBI:58349"/>
        <dbReference type="ChEBI" id="CHEBI:60344"/>
        <dbReference type="EC" id="1.6.2.4"/>
    </reaction>
</comment>
<dbReference type="SUPFAM" id="SSF52922">
    <property type="entry name" value="TK C-terminal domain-like"/>
    <property type="match status" value="1"/>
</dbReference>
<comment type="function">
    <text evidence="18">This enzyme catalyzes the 6-electron reduction of sulfite to sulfide. This is one of several activities required for the biosynthesis of L-cysteine from sulfate.</text>
</comment>
<keyword evidence="10" id="KW-0274">FAD</keyword>
<dbReference type="PRINTS" id="PR00371">
    <property type="entry name" value="FPNCR"/>
</dbReference>
<evidence type="ECO:0000256" key="3">
    <source>
        <dbReference type="ARBA" id="ARBA00004774"/>
    </source>
</evidence>
<evidence type="ECO:0000256" key="5">
    <source>
        <dbReference type="ARBA" id="ARBA00022448"/>
    </source>
</evidence>
<evidence type="ECO:0000256" key="18">
    <source>
        <dbReference type="ARBA" id="ARBA00059320"/>
    </source>
</evidence>
<dbReference type="GO" id="GO:0046872">
    <property type="term" value="F:metal ion binding"/>
    <property type="evidence" value="ECO:0007669"/>
    <property type="project" value="UniProtKB-KW"/>
</dbReference>
<evidence type="ECO:0000256" key="7">
    <source>
        <dbReference type="ARBA" id="ARBA00022630"/>
    </source>
</evidence>
<dbReference type="InterPro" id="IPR019752">
    <property type="entry name" value="Pyrv/ketoisovalerate_OxRed_cat"/>
</dbReference>
<protein>
    <recommendedName>
        <fullName evidence="4">assimilatory sulfite reductase (NADPH)</fullName>
        <ecNumber evidence="4">1.8.1.2</ecNumber>
    </recommendedName>
</protein>
<dbReference type="CDD" id="cd06207">
    <property type="entry name" value="CyPoR_like"/>
    <property type="match status" value="1"/>
</dbReference>
<accession>A0A1V6SPR2</accession>
<comment type="cofactor">
    <cofactor evidence="1">
        <name>FMN</name>
        <dbReference type="ChEBI" id="CHEBI:58210"/>
    </cofactor>
</comment>
<evidence type="ECO:0000256" key="17">
    <source>
        <dbReference type="ARBA" id="ARBA00052219"/>
    </source>
</evidence>
<dbReference type="Gene3D" id="3.40.50.80">
    <property type="entry name" value="Nucleotide-binding domain of ferredoxin-NADP reductase (FNR) module"/>
    <property type="match status" value="1"/>
</dbReference>
<dbReference type="Gene3D" id="1.20.990.10">
    <property type="entry name" value="NADPH-cytochrome p450 Reductase, Chain A, domain 3"/>
    <property type="match status" value="1"/>
</dbReference>
<evidence type="ECO:0000256" key="8">
    <source>
        <dbReference type="ARBA" id="ARBA00022643"/>
    </source>
</evidence>
<dbReference type="Gene3D" id="3.40.50.970">
    <property type="match status" value="1"/>
</dbReference>
<organism evidence="20 21">
    <name type="scientific">Penicillium steckii</name>
    <dbReference type="NCBI Taxonomy" id="303698"/>
    <lineage>
        <taxon>Eukaryota</taxon>
        <taxon>Fungi</taxon>
        <taxon>Dikarya</taxon>
        <taxon>Ascomycota</taxon>
        <taxon>Pezizomycotina</taxon>
        <taxon>Eurotiomycetes</taxon>
        <taxon>Eurotiomycetidae</taxon>
        <taxon>Eurotiales</taxon>
        <taxon>Aspergillaceae</taxon>
        <taxon>Penicillium</taxon>
    </lineage>
</organism>
<evidence type="ECO:0000256" key="16">
    <source>
        <dbReference type="ARBA" id="ARBA00049342"/>
    </source>
</evidence>
<dbReference type="GO" id="GO:0010181">
    <property type="term" value="F:FMN binding"/>
    <property type="evidence" value="ECO:0007669"/>
    <property type="project" value="TreeGrafter"/>
</dbReference>
<keyword evidence="6" id="KW-0004">4Fe-4S</keyword>
<evidence type="ECO:0000256" key="15">
    <source>
        <dbReference type="ARBA" id="ARBA00023014"/>
    </source>
</evidence>
<dbReference type="InterPro" id="IPR023173">
    <property type="entry name" value="NADPH_Cyt_P450_Rdtase_alpha"/>
</dbReference>
<keyword evidence="9" id="KW-0479">Metal-binding</keyword>
<feature type="domain" description="FAD-binding FR-type" evidence="19">
    <location>
        <begin position="661"/>
        <end position="899"/>
    </location>
</feature>
<dbReference type="OrthoDB" id="1856718at2759"/>
<dbReference type="PANTHER" id="PTHR19384:SF109">
    <property type="entry name" value="SULFITE REDUCTASE [NADPH] FLAVOPROTEIN COMPONENT"/>
    <property type="match status" value="1"/>
</dbReference>
<dbReference type="InterPro" id="IPR039261">
    <property type="entry name" value="FNR_nucleotide-bd"/>
</dbReference>
<dbReference type="PROSITE" id="PS51384">
    <property type="entry name" value="FAD_FR"/>
    <property type="match status" value="1"/>
</dbReference>
<dbReference type="EC" id="1.8.1.2" evidence="4"/>
<dbReference type="InterPro" id="IPR017938">
    <property type="entry name" value="Riboflavin_synthase-like_b-brl"/>
</dbReference>
<keyword evidence="13" id="KW-0560">Oxidoreductase</keyword>
<dbReference type="InterPro" id="IPR017927">
    <property type="entry name" value="FAD-bd_FR_type"/>
</dbReference>
<comment type="caution">
    <text evidence="20">The sequence shown here is derived from an EMBL/GenBank/DDBJ whole genome shotgun (WGS) entry which is preliminary data.</text>
</comment>
<dbReference type="GO" id="GO:0004783">
    <property type="term" value="F:sulfite reductase (NADPH) activity"/>
    <property type="evidence" value="ECO:0007669"/>
    <property type="project" value="UniProtKB-EC"/>
</dbReference>
<dbReference type="InterPro" id="IPR001709">
    <property type="entry name" value="Flavoprot_Pyr_Nucl_cyt_Rdtase"/>
</dbReference>
<evidence type="ECO:0000259" key="19">
    <source>
        <dbReference type="PROSITE" id="PS51384"/>
    </source>
</evidence>
<dbReference type="AlphaFoldDB" id="A0A1V6SPR2"/>
<keyword evidence="12" id="KW-0249">Electron transport</keyword>
<dbReference type="Pfam" id="PF01558">
    <property type="entry name" value="POR"/>
    <property type="match status" value="1"/>
</dbReference>
<keyword evidence="7" id="KW-0285">Flavoprotein</keyword>
<evidence type="ECO:0000313" key="21">
    <source>
        <dbReference type="Proteomes" id="UP000191285"/>
    </source>
</evidence>
<evidence type="ECO:0000256" key="6">
    <source>
        <dbReference type="ARBA" id="ARBA00022485"/>
    </source>
</evidence>
<keyword evidence="21" id="KW-1185">Reference proteome</keyword>
<dbReference type="SUPFAM" id="SSF53323">
    <property type="entry name" value="Pyruvate-ferredoxin oxidoreductase, PFOR, domain III"/>
    <property type="match status" value="1"/>
</dbReference>
<dbReference type="PANTHER" id="PTHR19384">
    <property type="entry name" value="NITRIC OXIDE SYNTHASE-RELATED"/>
    <property type="match status" value="1"/>
</dbReference>
<keyword evidence="11" id="KW-0521">NADP</keyword>
<dbReference type="GO" id="GO:0003958">
    <property type="term" value="F:NADPH-hemoprotein reductase activity"/>
    <property type="evidence" value="ECO:0007669"/>
    <property type="project" value="UniProtKB-EC"/>
</dbReference>
<sequence>MGVTNPALSALSGPTYVTAQTLIQQVAYLLSDKIFSYSPESFDLDTALRQWSADQETNANGESPAVKAMETRQGAGNIALGYLFSQDFDLKKRHIPQGIVASSATLPFMRAALEQLSLLYSVASPVAAHVAAVDYAGEEGLVSDYASALSLAEDLGLGLVSSGSAHESQHMALFTTLLASVLPSIHIYDGVRVGRETTRVIDVLDKDGLNRTYESVRKTLDDSRNRHLDAQGKLLDLLKTLNGELGTDYGAFEYHGHAEPTSVLVVFGTIEATLATQVARSLAKDGVHIGVVNVRVYRPFVEEEFLRVLPKSVKTVGILGQVTNEQAVQEEGVHSSLYEDVLAALTFATDREQAPSCVEIKYPRSQRWDLITAAAAFQRIFDKPILPINDATNETAPLQLLDPASVQEYTFWDVDNSVSSDAARVLSEALAADSASNVTTSQVHDNLVQGGAVRVDIRKSAKILDAPYSVTSADVSYIGNIALLKDVDVLASVKDNSKVIISAPGVKDEDLEKKLPALFKQAVAQRGISVFVVDPAAVEDSSLEALILQTSFIRVALPAQEGVATKKLSAISGNGEALENVSKDLEKVLRQIEIPEAWKEPEGVNEAPQLPNDISANSFAPFDKNDTEPPTLLKDWETAARGLAFKEAFGTRDALRPDLAAKTFTVHVKENRRLTPVTYDRNIFHIEFDLGDSGLKYDIGEALGIHAENDPVEVSKFIEFYGLDPDAIVEVPSREDPAVMENRTVYQALVQNVDIFGRPPKRFYEALSEFASEQKEKTDLLTLGGPDGAVEFKRRAEVDTVTFADILLEYPSAHPDFHEIVRIIGPLKRREYSIASCQKVTPNSVALMIVAVTWTDPSGRDRFGQATRYLSRLQPGSPITVSVKSSVMKLPPKSTQPLIMAGLGTGLAPFRAFVQHRALEKAQGKEIGSVLLYMGSRHQREEYCYGEEWEAYQAAGVITLLGAAFSRDQPEKIYIQDRMRQSLPEIIQAYIREEGAFYLCGPTWPVPDVTAVLEEAIGTEARNNGKKVETRKEIEKLKDEERYVLEVY</sequence>
<evidence type="ECO:0000256" key="2">
    <source>
        <dbReference type="ARBA" id="ARBA00001974"/>
    </source>
</evidence>
<dbReference type="FunFam" id="1.20.990.10:FF:000010">
    <property type="entry name" value="Sulfite reductase [NADPH] flavoprotein component"/>
    <property type="match status" value="1"/>
</dbReference>
<dbReference type="FunFam" id="3.40.50.80:FF:000011">
    <property type="entry name" value="Sulfite reductase flavoprotein component"/>
    <property type="match status" value="1"/>
</dbReference>
<keyword evidence="14" id="KW-0408">Iron</keyword>
<evidence type="ECO:0000256" key="1">
    <source>
        <dbReference type="ARBA" id="ARBA00001917"/>
    </source>
</evidence>
<evidence type="ECO:0000256" key="11">
    <source>
        <dbReference type="ARBA" id="ARBA00022857"/>
    </source>
</evidence>
<reference evidence="21" key="1">
    <citation type="journal article" date="2017" name="Nat. Microbiol.">
        <title>Global analysis of biosynthetic gene clusters reveals vast potential of secondary metabolite production in Penicillium species.</title>
        <authorList>
            <person name="Nielsen J.C."/>
            <person name="Grijseels S."/>
            <person name="Prigent S."/>
            <person name="Ji B."/>
            <person name="Dainat J."/>
            <person name="Nielsen K.F."/>
            <person name="Frisvad J.C."/>
            <person name="Workman M."/>
            <person name="Nielsen J."/>
        </authorList>
    </citation>
    <scope>NUCLEOTIDE SEQUENCE [LARGE SCALE GENOMIC DNA]</scope>
    <source>
        <strain evidence="21">IBT 24891</strain>
    </source>
</reference>
<dbReference type="FunFam" id="3.40.920.10:FF:000004">
    <property type="entry name" value="Sulfite reductase [NADPH] flavoprotein component"/>
    <property type="match status" value="1"/>
</dbReference>
<evidence type="ECO:0000256" key="4">
    <source>
        <dbReference type="ARBA" id="ARBA00012604"/>
    </source>
</evidence>
<dbReference type="GO" id="GO:0005829">
    <property type="term" value="C:cytosol"/>
    <property type="evidence" value="ECO:0007669"/>
    <property type="project" value="TreeGrafter"/>
</dbReference>
<evidence type="ECO:0000256" key="12">
    <source>
        <dbReference type="ARBA" id="ARBA00022982"/>
    </source>
</evidence>
<dbReference type="Pfam" id="PF00175">
    <property type="entry name" value="NAD_binding_1"/>
    <property type="match status" value="1"/>
</dbReference>
<comment type="pathway">
    <text evidence="3">Sulfur metabolism; hydrogen sulfide biosynthesis; hydrogen sulfide from sulfite (NADPH route): step 1/1.</text>
</comment>
<evidence type="ECO:0000256" key="13">
    <source>
        <dbReference type="ARBA" id="ARBA00023002"/>
    </source>
</evidence>
<dbReference type="InterPro" id="IPR009014">
    <property type="entry name" value="Transketo_C/PFOR_II"/>
</dbReference>
<keyword evidence="5" id="KW-0813">Transport</keyword>
<dbReference type="Proteomes" id="UP000191285">
    <property type="component" value="Unassembled WGS sequence"/>
</dbReference>
<evidence type="ECO:0000256" key="9">
    <source>
        <dbReference type="ARBA" id="ARBA00022723"/>
    </source>
</evidence>
<dbReference type="InterPro" id="IPR003097">
    <property type="entry name" value="CysJ-like_FAD-binding"/>
</dbReference>
<dbReference type="STRING" id="303698.A0A1V6SPR2"/>
<proteinExistence type="predicted"/>
<dbReference type="EMBL" id="MLKD01000027">
    <property type="protein sequence ID" value="OQE15674.1"/>
    <property type="molecule type" value="Genomic_DNA"/>
</dbReference>
<dbReference type="Gene3D" id="2.40.30.10">
    <property type="entry name" value="Translation factors"/>
    <property type="match status" value="1"/>
</dbReference>
<gene>
    <name evidence="20" type="ORF">PENSTE_c027G05605</name>
</gene>
<comment type="cofactor">
    <cofactor evidence="2">
        <name>FAD</name>
        <dbReference type="ChEBI" id="CHEBI:57692"/>
    </cofactor>
</comment>
<keyword evidence="15" id="KW-0411">Iron-sulfur</keyword>